<dbReference type="AlphaFoldDB" id="A0AAP2CLL8"/>
<dbReference type="PANTHER" id="PTHR43756">
    <property type="entry name" value="CHOLINE MONOOXYGENASE, CHLOROPLASTIC"/>
    <property type="match status" value="1"/>
</dbReference>
<gene>
    <name evidence="8" type="ORF">IV417_04110</name>
</gene>
<dbReference type="RefSeq" id="WP_327792757.1">
    <property type="nucleotide sequence ID" value="NZ_JADQAZ010000001.1"/>
</dbReference>
<feature type="domain" description="Rieske" evidence="7">
    <location>
        <begin position="67"/>
        <end position="174"/>
    </location>
</feature>
<dbReference type="InterPro" id="IPR015879">
    <property type="entry name" value="Ring_hydroxy_dOase_asu_C_dom"/>
</dbReference>
<reference evidence="8 9" key="1">
    <citation type="journal article" date="2021" name="Arch. Microbiol.">
        <title>Harenicola maris gen. nov., sp. nov. isolated from the Sea of Japan shallow sediments.</title>
        <authorList>
            <person name="Romanenko L.A."/>
            <person name="Kurilenko V.V."/>
            <person name="Chernysheva N.Y."/>
            <person name="Tekutyeva L.A."/>
            <person name="Velansky P.V."/>
            <person name="Svetashev V.I."/>
            <person name="Isaeva M.P."/>
        </authorList>
    </citation>
    <scope>NUCLEOTIDE SEQUENCE [LARGE SCALE GENOMIC DNA]</scope>
    <source>
        <strain evidence="8 9">KMM 3653</strain>
    </source>
</reference>
<dbReference type="InterPro" id="IPR036922">
    <property type="entry name" value="Rieske_2Fe-2S_sf"/>
</dbReference>
<keyword evidence="4" id="KW-0560">Oxidoreductase</keyword>
<evidence type="ECO:0000256" key="5">
    <source>
        <dbReference type="ARBA" id="ARBA00023004"/>
    </source>
</evidence>
<dbReference type="Pfam" id="PF00848">
    <property type="entry name" value="Ring_hydroxyl_A"/>
    <property type="match status" value="1"/>
</dbReference>
<dbReference type="SUPFAM" id="SSF55961">
    <property type="entry name" value="Bet v1-like"/>
    <property type="match status" value="1"/>
</dbReference>
<dbReference type="CDD" id="cd03469">
    <property type="entry name" value="Rieske_RO_Alpha_N"/>
    <property type="match status" value="1"/>
</dbReference>
<keyword evidence="2" id="KW-0001">2Fe-2S</keyword>
<evidence type="ECO:0000259" key="7">
    <source>
        <dbReference type="PROSITE" id="PS51296"/>
    </source>
</evidence>
<keyword evidence="3" id="KW-0479">Metal-binding</keyword>
<organism evidence="8 9">
    <name type="scientific">Harenicola maris</name>
    <dbReference type="NCBI Taxonomy" id="2841044"/>
    <lineage>
        <taxon>Bacteria</taxon>
        <taxon>Pseudomonadati</taxon>
        <taxon>Pseudomonadota</taxon>
        <taxon>Alphaproteobacteria</taxon>
        <taxon>Rhodobacterales</taxon>
        <taxon>Paracoccaceae</taxon>
        <taxon>Harenicola</taxon>
    </lineage>
</organism>
<evidence type="ECO:0000256" key="2">
    <source>
        <dbReference type="ARBA" id="ARBA00022714"/>
    </source>
</evidence>
<evidence type="ECO:0000313" key="8">
    <source>
        <dbReference type="EMBL" id="MBT0956559.1"/>
    </source>
</evidence>
<dbReference type="SUPFAM" id="SSF50022">
    <property type="entry name" value="ISP domain"/>
    <property type="match status" value="1"/>
</dbReference>
<dbReference type="Proteomes" id="UP001315686">
    <property type="component" value="Unassembled WGS sequence"/>
</dbReference>
<comment type="caution">
    <text evidence="8">The sequence shown here is derived from an EMBL/GenBank/DDBJ whole genome shotgun (WGS) entry which is preliminary data.</text>
</comment>
<dbReference type="PROSITE" id="PS51296">
    <property type="entry name" value="RIESKE"/>
    <property type="match status" value="1"/>
</dbReference>
<dbReference type="GO" id="GO:0051537">
    <property type="term" value="F:2 iron, 2 sulfur cluster binding"/>
    <property type="evidence" value="ECO:0007669"/>
    <property type="project" value="UniProtKB-KW"/>
</dbReference>
<evidence type="ECO:0000256" key="1">
    <source>
        <dbReference type="ARBA" id="ARBA00008751"/>
    </source>
</evidence>
<name>A0AAP2CLL8_9RHOB</name>
<sequence length="476" mass="53946">MCKKDPETNLERDISDSLRPDAVVARGPDLTEEVEHLIRKDVVHRRVYTDPALFEVEMDRIFGATWCYIGHESEVPEPGDFVRKRLGKRQIILVRTRKGEIRGLLNRCSHRGTTLVGEEEGCAKRFTCPYHGWAFDLDGHLQSLPVADSYSKLYERPFDLGQIKVVSHRGFVFGTLAADPMTLDEWLGPAKLWLDEHIDRHPGASIRVLKAPIKQTYNANWKMAWDNAADGIHATFAHRSYNLLGKEAETDTILSRNPAVSPMVGYTLGHGHCVVDQRPGIPDGPWSTMRPLPTREDLEASLKEKGGDIPRETWDLMTGNMVNLNIFPNLIFVGNQIVVPEPIAANKTLMNYYLVMADETPEEVNLMRMRVDEDFMSFGIPDDFEMFERVQEGLETIEEEWVDVSRGDDAGDVVDEYGLATGDLASEAPIRHYMQEWKRIMAKPIPTTIRRARIEDSKFMKAQKRKAEAAKASAQA</sequence>
<evidence type="ECO:0000256" key="4">
    <source>
        <dbReference type="ARBA" id="ARBA00023002"/>
    </source>
</evidence>
<evidence type="ECO:0000256" key="6">
    <source>
        <dbReference type="ARBA" id="ARBA00023014"/>
    </source>
</evidence>
<accession>A0AAP2CLL8</accession>
<dbReference type="PANTHER" id="PTHR43756:SF1">
    <property type="entry name" value="3-PHENYLPROPIONATE_CINNAMIC ACID DIOXYGENASE SUBUNIT ALPHA"/>
    <property type="match status" value="1"/>
</dbReference>
<keyword evidence="9" id="KW-1185">Reference proteome</keyword>
<proteinExistence type="inferred from homology"/>
<dbReference type="PRINTS" id="PR00090">
    <property type="entry name" value="RNGDIOXGNASE"/>
</dbReference>
<keyword evidence="6" id="KW-0411">Iron-sulfur</keyword>
<evidence type="ECO:0000256" key="3">
    <source>
        <dbReference type="ARBA" id="ARBA00022723"/>
    </source>
</evidence>
<dbReference type="Gene3D" id="3.90.380.10">
    <property type="entry name" value="Naphthalene 1,2-dioxygenase Alpha Subunit, Chain A, domain 1"/>
    <property type="match status" value="1"/>
</dbReference>
<dbReference type="GO" id="GO:0005506">
    <property type="term" value="F:iron ion binding"/>
    <property type="evidence" value="ECO:0007669"/>
    <property type="project" value="InterPro"/>
</dbReference>
<keyword evidence="5" id="KW-0408">Iron</keyword>
<dbReference type="Pfam" id="PF00355">
    <property type="entry name" value="Rieske"/>
    <property type="match status" value="1"/>
</dbReference>
<evidence type="ECO:0000313" key="9">
    <source>
        <dbReference type="Proteomes" id="UP001315686"/>
    </source>
</evidence>
<dbReference type="InterPro" id="IPR001663">
    <property type="entry name" value="Rng_hydr_dOase-A"/>
</dbReference>
<dbReference type="GO" id="GO:0016491">
    <property type="term" value="F:oxidoreductase activity"/>
    <property type="evidence" value="ECO:0007669"/>
    <property type="project" value="UniProtKB-KW"/>
</dbReference>
<dbReference type="InterPro" id="IPR017941">
    <property type="entry name" value="Rieske_2Fe-2S"/>
</dbReference>
<comment type="similarity">
    <text evidence="1">Belongs to the bacterial ring-hydroxylating dioxygenase alpha subunit family.</text>
</comment>
<protein>
    <submittedName>
        <fullName evidence="8">Rieske 2Fe-2S domain-containing protein</fullName>
    </submittedName>
</protein>
<dbReference type="EMBL" id="JADQAZ010000001">
    <property type="protein sequence ID" value="MBT0956559.1"/>
    <property type="molecule type" value="Genomic_DNA"/>
</dbReference>
<dbReference type="Gene3D" id="2.102.10.10">
    <property type="entry name" value="Rieske [2Fe-2S] iron-sulphur domain"/>
    <property type="match status" value="1"/>
</dbReference>